<dbReference type="EMBL" id="NJES01000698">
    <property type="protein sequence ID" value="PHH69882.1"/>
    <property type="molecule type" value="Genomic_DNA"/>
</dbReference>
<keyword evidence="3" id="KW-1185">Reference proteome</keyword>
<protein>
    <submittedName>
        <fullName evidence="2">Uncharacterized protein</fullName>
    </submittedName>
</protein>
<comment type="caution">
    <text evidence="2">The sequence shown here is derived from an EMBL/GenBank/DDBJ whole genome shotgun (WGS) entry which is preliminary data.</text>
</comment>
<feature type="signal peptide" evidence="1">
    <location>
        <begin position="1"/>
        <end position="19"/>
    </location>
</feature>
<accession>A0A2C5YRE5</accession>
<dbReference type="OrthoDB" id="4925511at2759"/>
<evidence type="ECO:0000313" key="3">
    <source>
        <dbReference type="Proteomes" id="UP000226431"/>
    </source>
</evidence>
<evidence type="ECO:0000256" key="1">
    <source>
        <dbReference type="SAM" id="SignalP"/>
    </source>
</evidence>
<evidence type="ECO:0000313" key="2">
    <source>
        <dbReference type="EMBL" id="PHH69882.1"/>
    </source>
</evidence>
<name>A0A2C5YRE5_9HYPO</name>
<reference evidence="2 3" key="1">
    <citation type="submission" date="2017-06" db="EMBL/GenBank/DDBJ databases">
        <title>Ant-infecting Ophiocordyceps genomes reveal a high diversity of potential behavioral manipulation genes and a possible major role for enterotoxins.</title>
        <authorList>
            <person name="De Bekker C."/>
            <person name="Evans H.C."/>
            <person name="Brachmann A."/>
            <person name="Hughes D.P."/>
        </authorList>
    </citation>
    <scope>NUCLEOTIDE SEQUENCE [LARGE SCALE GENOMIC DNA]</scope>
    <source>
        <strain evidence="2 3">Map16</strain>
    </source>
</reference>
<organism evidence="2 3">
    <name type="scientific">Ophiocordyceps camponoti-rufipedis</name>
    <dbReference type="NCBI Taxonomy" id="2004952"/>
    <lineage>
        <taxon>Eukaryota</taxon>
        <taxon>Fungi</taxon>
        <taxon>Dikarya</taxon>
        <taxon>Ascomycota</taxon>
        <taxon>Pezizomycotina</taxon>
        <taxon>Sordariomycetes</taxon>
        <taxon>Hypocreomycetidae</taxon>
        <taxon>Hypocreales</taxon>
        <taxon>Ophiocordycipitaceae</taxon>
        <taxon>Ophiocordyceps</taxon>
    </lineage>
</organism>
<feature type="chain" id="PRO_5013197319" evidence="1">
    <location>
        <begin position="20"/>
        <end position="124"/>
    </location>
</feature>
<gene>
    <name evidence="2" type="ORF">CDD80_6389</name>
</gene>
<keyword evidence="1" id="KW-0732">Signal</keyword>
<sequence length="124" mass="13689">MILAAFIFRLAECVYKVLAYTPSLDGSSETVRWSSVLTAYLKCLDWYDGFFALPMADAPSSPFVLFVHRVLIDLLTAKVKAEDVEPTTVIVSAVDNARLLLTKMSETHPVAAMAANHLRPRPCS</sequence>
<proteinExistence type="predicted"/>
<dbReference type="STRING" id="2004952.A0A2C5YRE5"/>
<dbReference type="AlphaFoldDB" id="A0A2C5YRE5"/>
<dbReference type="Proteomes" id="UP000226431">
    <property type="component" value="Unassembled WGS sequence"/>
</dbReference>